<dbReference type="OrthoDB" id="5598843at2759"/>
<dbReference type="RefSeq" id="XP_033593029.1">
    <property type="nucleotide sequence ID" value="XM_033736588.1"/>
</dbReference>
<gene>
    <name evidence="2" type="ORF">BDY17DRAFT_321249</name>
</gene>
<sequence length="157" mass="16627">MSGQQPNAWHTASRSRNSSSRTPQNRSGTQSPSQQTTAAQAPRQDAGRSQQPRNPPANNVWAQRSSNSAASNGSVKAEASPAREDEYRPVNGFNAAEVKQFLARDVAGATVYKPAEVAGTGGRNSGSAWGHKPNHMANNQPFFAHLAKQTTTVESGG</sequence>
<dbReference type="Proteomes" id="UP000799767">
    <property type="component" value="Unassembled WGS sequence"/>
</dbReference>
<name>A0A6A6Q237_9PEZI</name>
<proteinExistence type="predicted"/>
<feature type="compositionally biased region" description="Low complexity" evidence="1">
    <location>
        <begin position="14"/>
        <end position="42"/>
    </location>
</feature>
<evidence type="ECO:0000313" key="3">
    <source>
        <dbReference type="Proteomes" id="UP000799767"/>
    </source>
</evidence>
<organism evidence="2 3">
    <name type="scientific">Neohortaea acidophila</name>
    <dbReference type="NCBI Taxonomy" id="245834"/>
    <lineage>
        <taxon>Eukaryota</taxon>
        <taxon>Fungi</taxon>
        <taxon>Dikarya</taxon>
        <taxon>Ascomycota</taxon>
        <taxon>Pezizomycotina</taxon>
        <taxon>Dothideomycetes</taxon>
        <taxon>Dothideomycetidae</taxon>
        <taxon>Mycosphaerellales</taxon>
        <taxon>Teratosphaeriaceae</taxon>
        <taxon>Neohortaea</taxon>
    </lineage>
</organism>
<reference evidence="2" key="1">
    <citation type="journal article" date="2020" name="Stud. Mycol.">
        <title>101 Dothideomycetes genomes: a test case for predicting lifestyles and emergence of pathogens.</title>
        <authorList>
            <person name="Haridas S."/>
            <person name="Albert R."/>
            <person name="Binder M."/>
            <person name="Bloem J."/>
            <person name="Labutti K."/>
            <person name="Salamov A."/>
            <person name="Andreopoulos B."/>
            <person name="Baker S."/>
            <person name="Barry K."/>
            <person name="Bills G."/>
            <person name="Bluhm B."/>
            <person name="Cannon C."/>
            <person name="Castanera R."/>
            <person name="Culley D."/>
            <person name="Daum C."/>
            <person name="Ezra D."/>
            <person name="Gonzalez J."/>
            <person name="Henrissat B."/>
            <person name="Kuo A."/>
            <person name="Liang C."/>
            <person name="Lipzen A."/>
            <person name="Lutzoni F."/>
            <person name="Magnuson J."/>
            <person name="Mondo S."/>
            <person name="Nolan M."/>
            <person name="Ohm R."/>
            <person name="Pangilinan J."/>
            <person name="Park H.-J."/>
            <person name="Ramirez L."/>
            <person name="Alfaro M."/>
            <person name="Sun H."/>
            <person name="Tritt A."/>
            <person name="Yoshinaga Y."/>
            <person name="Zwiers L.-H."/>
            <person name="Turgeon B."/>
            <person name="Goodwin S."/>
            <person name="Spatafora J."/>
            <person name="Crous P."/>
            <person name="Grigoriev I."/>
        </authorList>
    </citation>
    <scope>NUCLEOTIDE SEQUENCE</scope>
    <source>
        <strain evidence="2">CBS 113389</strain>
    </source>
</reference>
<feature type="compositionally biased region" description="Polar residues" evidence="1">
    <location>
        <begin position="47"/>
        <end position="74"/>
    </location>
</feature>
<accession>A0A6A6Q237</accession>
<feature type="compositionally biased region" description="Polar residues" evidence="1">
    <location>
        <begin position="1"/>
        <end position="12"/>
    </location>
</feature>
<dbReference type="AlphaFoldDB" id="A0A6A6Q237"/>
<evidence type="ECO:0000313" key="2">
    <source>
        <dbReference type="EMBL" id="KAF2486460.1"/>
    </source>
</evidence>
<feature type="region of interest" description="Disordered" evidence="1">
    <location>
        <begin position="1"/>
        <end position="89"/>
    </location>
</feature>
<dbReference type="GeneID" id="54477590"/>
<dbReference type="EMBL" id="MU001632">
    <property type="protein sequence ID" value="KAF2486460.1"/>
    <property type="molecule type" value="Genomic_DNA"/>
</dbReference>
<keyword evidence="3" id="KW-1185">Reference proteome</keyword>
<feature type="region of interest" description="Disordered" evidence="1">
    <location>
        <begin position="116"/>
        <end position="138"/>
    </location>
</feature>
<evidence type="ECO:0000256" key="1">
    <source>
        <dbReference type="SAM" id="MobiDB-lite"/>
    </source>
</evidence>
<protein>
    <submittedName>
        <fullName evidence="2">Uncharacterized protein</fullName>
    </submittedName>
</protein>